<dbReference type="EMBL" id="KI298041">
    <property type="protein sequence ID" value="ERZ99331.1"/>
    <property type="molecule type" value="Genomic_DNA"/>
</dbReference>
<sequence>MTYCNTKDTRGILLGYSPCMIYSGEHNFLGRAQFHWKKKESPTDHHRIF</sequence>
<protein>
    <submittedName>
        <fullName evidence="1">Uncharacterized protein</fullName>
    </submittedName>
</protein>
<evidence type="ECO:0000313" key="1">
    <source>
        <dbReference type="EMBL" id="ERZ99331.1"/>
    </source>
</evidence>
<dbReference type="AlphaFoldDB" id="U9SW36"/>
<organism evidence="1">
    <name type="scientific">Rhizophagus irregularis (strain DAOM 181602 / DAOM 197198 / MUCL 43194)</name>
    <name type="common">Arbuscular mycorrhizal fungus</name>
    <name type="synonym">Glomus intraradices</name>
    <dbReference type="NCBI Taxonomy" id="747089"/>
    <lineage>
        <taxon>Eukaryota</taxon>
        <taxon>Fungi</taxon>
        <taxon>Fungi incertae sedis</taxon>
        <taxon>Mucoromycota</taxon>
        <taxon>Glomeromycotina</taxon>
        <taxon>Glomeromycetes</taxon>
        <taxon>Glomerales</taxon>
        <taxon>Glomeraceae</taxon>
        <taxon>Rhizophagus</taxon>
    </lineage>
</organism>
<proteinExistence type="predicted"/>
<name>U9SW36_RHIID</name>
<accession>U9SW36</accession>
<gene>
    <name evidence="1" type="ORF">GLOINDRAFT_9606</name>
</gene>
<dbReference type="HOGENOM" id="CLU_3143778_0_0_1"/>
<reference evidence="1" key="1">
    <citation type="submission" date="2013-07" db="EMBL/GenBank/DDBJ databases">
        <title>The genome of an arbuscular mycorrhizal fungus provides insights into the evolution of the oldest plant symbiosis.</title>
        <authorList>
            <consortium name="DOE Joint Genome Institute"/>
            <person name="Tisserant E."/>
            <person name="Malbreil M."/>
            <person name="Kuo A."/>
            <person name="Kohler A."/>
            <person name="Symeonidi A."/>
            <person name="Balestrini R."/>
            <person name="Charron P."/>
            <person name="Duensing N."/>
            <person name="Frei-dit-Frey N."/>
            <person name="Gianinazzi-Pearson V."/>
            <person name="Gilbert B."/>
            <person name="Handa Y."/>
            <person name="Hijri M."/>
            <person name="Kaul R."/>
            <person name="Kawaguchi M."/>
            <person name="Krajinski F."/>
            <person name="Lammers P."/>
            <person name="Lapierre D."/>
            <person name="Masclaux F.G."/>
            <person name="Murat C."/>
            <person name="Morin E."/>
            <person name="Ndikumana S."/>
            <person name="Pagni M."/>
            <person name="Petitpierre D."/>
            <person name="Requena N."/>
            <person name="Rosikiewicz P."/>
            <person name="Riley R."/>
            <person name="Saito K."/>
            <person name="San Clemente H."/>
            <person name="Shapiro H."/>
            <person name="van Tuinen D."/>
            <person name="Becard G."/>
            <person name="Bonfante P."/>
            <person name="Paszkowski U."/>
            <person name="Shachar-Hill Y."/>
            <person name="Young J.P."/>
            <person name="Sanders I.R."/>
            <person name="Henrissat B."/>
            <person name="Rensing S.A."/>
            <person name="Grigoriev I.V."/>
            <person name="Corradi N."/>
            <person name="Roux C."/>
            <person name="Martin F."/>
        </authorList>
    </citation>
    <scope>NUCLEOTIDE SEQUENCE</scope>
    <source>
        <strain evidence="1">DAOM 197198</strain>
    </source>
</reference>